<name>A0A2H0W7M6_9BACT</name>
<comment type="catalytic activity">
    <reaction evidence="6">
        <text>Endonucleolytic cleavage of RNA, removing 5'-extranucleotides from tRNA precursor.</text>
        <dbReference type="EC" id="3.1.26.5"/>
    </reaction>
</comment>
<sequence length="115" mass="13302">MLNKLNRLQKDKDFSKVFRSSRPVFTGNLNVRALKRPDAGPSRFGFVISNKIEKRATRRNALKRRLRAATRELIPSIKVGFNVVITVKQNYSYPYDYVKLKTDLNLAYAKIGLKK</sequence>
<dbReference type="InterPro" id="IPR014721">
    <property type="entry name" value="Ribsml_uS5_D2-typ_fold_subgr"/>
</dbReference>
<comment type="caution">
    <text evidence="8">The sequence shown here is derived from an EMBL/GenBank/DDBJ whole genome shotgun (WGS) entry which is preliminary data.</text>
</comment>
<dbReference type="Gene3D" id="3.30.230.10">
    <property type="match status" value="1"/>
</dbReference>
<dbReference type="GO" id="GO:0030677">
    <property type="term" value="C:ribonuclease P complex"/>
    <property type="evidence" value="ECO:0007669"/>
    <property type="project" value="TreeGrafter"/>
</dbReference>
<dbReference type="GO" id="GO:0001682">
    <property type="term" value="P:tRNA 5'-leader removal"/>
    <property type="evidence" value="ECO:0007669"/>
    <property type="project" value="UniProtKB-UniRule"/>
</dbReference>
<organism evidence="8 9">
    <name type="scientific">Candidatus Berkelbacteria bacterium CG10_big_fil_rev_8_21_14_0_10_43_13</name>
    <dbReference type="NCBI Taxonomy" id="1974514"/>
    <lineage>
        <taxon>Bacteria</taxon>
        <taxon>Candidatus Berkelbacteria</taxon>
    </lineage>
</organism>
<keyword evidence="2 6" id="KW-0540">Nuclease</keyword>
<comment type="function">
    <text evidence="6">RNaseP catalyzes the removal of the 5'-leader sequence from pre-tRNA to produce the mature 5'-terminus. It can also cleave other RNA substrates such as 4.5S RNA. The protein component plays an auxiliary but essential role in vivo by binding to the 5'-leader sequence and broadening the substrate specificity of the ribozyme.</text>
</comment>
<dbReference type="PANTHER" id="PTHR33992:SF1">
    <property type="entry name" value="RIBONUCLEASE P PROTEIN COMPONENT"/>
    <property type="match status" value="1"/>
</dbReference>
<keyword evidence="4 6" id="KW-0378">Hydrolase</keyword>
<reference evidence="9" key="1">
    <citation type="submission" date="2017-09" db="EMBL/GenBank/DDBJ databases">
        <title>Depth-based differentiation of microbial function through sediment-hosted aquifers and enrichment of novel symbionts in the deep terrestrial subsurface.</title>
        <authorList>
            <person name="Probst A.J."/>
            <person name="Ladd B."/>
            <person name="Jarett J.K."/>
            <person name="Geller-Mcgrath D.E."/>
            <person name="Sieber C.M.K."/>
            <person name="Emerson J.B."/>
            <person name="Anantharaman K."/>
            <person name="Thomas B.C."/>
            <person name="Malmstrom R."/>
            <person name="Stieglmeier M."/>
            <person name="Klingl A."/>
            <person name="Woyke T."/>
            <person name="Ryan C.M."/>
            <person name="Banfield J.F."/>
        </authorList>
    </citation>
    <scope>NUCLEOTIDE SEQUENCE [LARGE SCALE GENOMIC DNA]</scope>
</reference>
<dbReference type="InterPro" id="IPR020568">
    <property type="entry name" value="Ribosomal_Su5_D2-typ_SF"/>
</dbReference>
<dbReference type="Pfam" id="PF00825">
    <property type="entry name" value="Ribonuclease_P"/>
    <property type="match status" value="1"/>
</dbReference>
<gene>
    <name evidence="6 8" type="primary">rnpA</name>
    <name evidence="8" type="ORF">COT78_00135</name>
</gene>
<dbReference type="NCBIfam" id="TIGR00188">
    <property type="entry name" value="rnpA"/>
    <property type="match status" value="1"/>
</dbReference>
<evidence type="ECO:0000256" key="6">
    <source>
        <dbReference type="HAMAP-Rule" id="MF_00227"/>
    </source>
</evidence>
<dbReference type="GO" id="GO:0042781">
    <property type="term" value="F:3'-tRNA processing endoribonuclease activity"/>
    <property type="evidence" value="ECO:0007669"/>
    <property type="project" value="TreeGrafter"/>
</dbReference>
<evidence type="ECO:0000256" key="2">
    <source>
        <dbReference type="ARBA" id="ARBA00022722"/>
    </source>
</evidence>
<evidence type="ECO:0000313" key="8">
    <source>
        <dbReference type="EMBL" id="PIS08095.1"/>
    </source>
</evidence>
<comment type="subunit">
    <text evidence="6">Consists of a catalytic RNA component (M1 or rnpB) and a protein subunit.</text>
</comment>
<comment type="similarity">
    <text evidence="6">Belongs to the RnpA family.</text>
</comment>
<protein>
    <recommendedName>
        <fullName evidence="6 7">Ribonuclease P protein component</fullName>
        <shortName evidence="6">RNase P protein</shortName>
        <shortName evidence="6">RNaseP protein</shortName>
        <ecNumber evidence="6 7">3.1.26.5</ecNumber>
    </recommendedName>
    <alternativeName>
        <fullName evidence="6">Protein C5</fullName>
    </alternativeName>
</protein>
<evidence type="ECO:0000256" key="7">
    <source>
        <dbReference type="NCBIfam" id="TIGR00188"/>
    </source>
</evidence>
<dbReference type="GO" id="GO:0004526">
    <property type="term" value="F:ribonuclease P activity"/>
    <property type="evidence" value="ECO:0007669"/>
    <property type="project" value="UniProtKB-UniRule"/>
</dbReference>
<dbReference type="PANTHER" id="PTHR33992">
    <property type="entry name" value="RIBONUCLEASE P PROTEIN COMPONENT"/>
    <property type="match status" value="1"/>
</dbReference>
<dbReference type="SUPFAM" id="SSF54211">
    <property type="entry name" value="Ribosomal protein S5 domain 2-like"/>
    <property type="match status" value="1"/>
</dbReference>
<evidence type="ECO:0000313" key="9">
    <source>
        <dbReference type="Proteomes" id="UP000231382"/>
    </source>
</evidence>
<keyword evidence="5 6" id="KW-0694">RNA-binding</keyword>
<dbReference type="InterPro" id="IPR000100">
    <property type="entry name" value="RNase_P"/>
</dbReference>
<dbReference type="EC" id="3.1.26.5" evidence="6 7"/>
<accession>A0A2H0W7M6</accession>
<dbReference type="GO" id="GO:0000049">
    <property type="term" value="F:tRNA binding"/>
    <property type="evidence" value="ECO:0007669"/>
    <property type="project" value="UniProtKB-UniRule"/>
</dbReference>
<evidence type="ECO:0000256" key="4">
    <source>
        <dbReference type="ARBA" id="ARBA00022801"/>
    </source>
</evidence>
<dbReference type="HAMAP" id="MF_00227">
    <property type="entry name" value="RNase_P"/>
    <property type="match status" value="1"/>
</dbReference>
<dbReference type="EMBL" id="PEZW01000001">
    <property type="protein sequence ID" value="PIS08095.1"/>
    <property type="molecule type" value="Genomic_DNA"/>
</dbReference>
<dbReference type="AlphaFoldDB" id="A0A2H0W7M6"/>
<evidence type="ECO:0000256" key="1">
    <source>
        <dbReference type="ARBA" id="ARBA00022694"/>
    </source>
</evidence>
<dbReference type="Proteomes" id="UP000231382">
    <property type="component" value="Unassembled WGS sequence"/>
</dbReference>
<evidence type="ECO:0000256" key="3">
    <source>
        <dbReference type="ARBA" id="ARBA00022759"/>
    </source>
</evidence>
<proteinExistence type="inferred from homology"/>
<evidence type="ECO:0000256" key="5">
    <source>
        <dbReference type="ARBA" id="ARBA00022884"/>
    </source>
</evidence>
<keyword evidence="1 6" id="KW-0819">tRNA processing</keyword>
<keyword evidence="3 6" id="KW-0255">Endonuclease</keyword>